<dbReference type="PROSITE" id="PS50850">
    <property type="entry name" value="MFS"/>
    <property type="match status" value="1"/>
</dbReference>
<dbReference type="GO" id="GO:0022857">
    <property type="term" value="F:transmembrane transporter activity"/>
    <property type="evidence" value="ECO:0007669"/>
    <property type="project" value="InterPro"/>
</dbReference>
<feature type="transmembrane region" description="Helical" evidence="5">
    <location>
        <begin position="179"/>
        <end position="200"/>
    </location>
</feature>
<evidence type="ECO:0000259" key="6">
    <source>
        <dbReference type="PROSITE" id="PS50850"/>
    </source>
</evidence>
<keyword evidence="8" id="KW-1185">Reference proteome</keyword>
<sequence>MSTSTSTLDDDTVQYPRRWAAMAVLVLGFTLDLLNVTIVNVGLPAIQADLGGTPAQVGWIATAYLLAFAATLITAARVGDLWGRKRVFLAGLGLFALAGAWSALANSPGELIASRAAQGAAAAILAPQVLSSLFVLFRGPERATVLGIFGVVAGLAQAGGLLLGGVLVTADVAGLGWRAIFWISVPAALVLLGLGAWLIPENRGEGALRPRWLAAIGVTAGLVAIVFPLLEGRTYDWAPWTWLLLIVGVAIVALIAVGENRDAAGRAGALLPLDLLRTRTSSAALAVQLVAFAAFSGFLLVFVLWLQEGQGYTALRAGVVTVAFSAGGLAIAPLVGNLTVRFGRFAVLAGALFGAVGTVAVLGAATTASTDVNPWVLAPGLFVVGVGINLVQPPLTTLFLSTVPPRYAGSASGIWTTGQQFGGAIGVAALSAVFFGVAADGDYQSALTACALTIVAALVVSAGLCLLLPAQPTAAQPAVADESLSDAAVPEVAILPVGEPAQGNH</sequence>
<proteinExistence type="predicted"/>
<dbReference type="EMBL" id="QGTL01000005">
    <property type="protein sequence ID" value="PWV74998.1"/>
    <property type="molecule type" value="Genomic_DNA"/>
</dbReference>
<feature type="transmembrane region" description="Helical" evidence="5">
    <location>
        <begin position="87"/>
        <end position="104"/>
    </location>
</feature>
<protein>
    <submittedName>
        <fullName evidence="7">Putative MFS family arabinose efflux permease</fullName>
    </submittedName>
</protein>
<dbReference type="Proteomes" id="UP000246410">
    <property type="component" value="Unassembled WGS sequence"/>
</dbReference>
<feature type="transmembrane region" description="Helical" evidence="5">
    <location>
        <begin position="377"/>
        <end position="400"/>
    </location>
</feature>
<keyword evidence="3 5" id="KW-1133">Transmembrane helix</keyword>
<feature type="transmembrane region" description="Helical" evidence="5">
    <location>
        <begin position="144"/>
        <end position="167"/>
    </location>
</feature>
<dbReference type="Pfam" id="PF07690">
    <property type="entry name" value="MFS_1"/>
    <property type="match status" value="2"/>
</dbReference>
<feature type="transmembrane region" description="Helical" evidence="5">
    <location>
        <begin position="317"/>
        <end position="338"/>
    </location>
</feature>
<feature type="transmembrane region" description="Helical" evidence="5">
    <location>
        <begin position="283"/>
        <end position="305"/>
    </location>
</feature>
<dbReference type="SUPFAM" id="SSF103473">
    <property type="entry name" value="MFS general substrate transporter"/>
    <property type="match status" value="2"/>
</dbReference>
<evidence type="ECO:0000256" key="4">
    <source>
        <dbReference type="ARBA" id="ARBA00023136"/>
    </source>
</evidence>
<feature type="transmembrane region" description="Helical" evidence="5">
    <location>
        <begin position="445"/>
        <end position="468"/>
    </location>
</feature>
<accession>A0A317NMY8</accession>
<dbReference type="PANTHER" id="PTHR42718:SF39">
    <property type="entry name" value="ACTINORHODIN TRANSPORTER-RELATED"/>
    <property type="match status" value="1"/>
</dbReference>
<dbReference type="RefSeq" id="WP_167456289.1">
    <property type="nucleotide sequence ID" value="NZ_QGTL01000005.1"/>
</dbReference>
<feature type="transmembrane region" description="Helical" evidence="5">
    <location>
        <begin position="212"/>
        <end position="231"/>
    </location>
</feature>
<comment type="caution">
    <text evidence="7">The sequence shown here is derived from an EMBL/GenBank/DDBJ whole genome shotgun (WGS) entry which is preliminary data.</text>
</comment>
<dbReference type="Gene3D" id="1.20.1720.10">
    <property type="entry name" value="Multidrug resistance protein D"/>
    <property type="match status" value="1"/>
</dbReference>
<feature type="transmembrane region" description="Helical" evidence="5">
    <location>
        <begin position="55"/>
        <end position="75"/>
    </location>
</feature>
<dbReference type="GO" id="GO:0005886">
    <property type="term" value="C:plasma membrane"/>
    <property type="evidence" value="ECO:0007669"/>
    <property type="project" value="UniProtKB-SubCell"/>
</dbReference>
<evidence type="ECO:0000313" key="7">
    <source>
        <dbReference type="EMBL" id="PWV74998.1"/>
    </source>
</evidence>
<feature type="transmembrane region" description="Helical" evidence="5">
    <location>
        <begin position="237"/>
        <end position="257"/>
    </location>
</feature>
<organism evidence="7 8">
    <name type="scientific">Nocardia neocaledoniensis</name>
    <dbReference type="NCBI Taxonomy" id="236511"/>
    <lineage>
        <taxon>Bacteria</taxon>
        <taxon>Bacillati</taxon>
        <taxon>Actinomycetota</taxon>
        <taxon>Actinomycetes</taxon>
        <taxon>Mycobacteriales</taxon>
        <taxon>Nocardiaceae</taxon>
        <taxon>Nocardia</taxon>
    </lineage>
</organism>
<name>A0A317NMY8_9NOCA</name>
<feature type="transmembrane region" description="Helical" evidence="5">
    <location>
        <begin position="116"/>
        <end position="137"/>
    </location>
</feature>
<dbReference type="CDD" id="cd17321">
    <property type="entry name" value="MFS_MMR_MDR_like"/>
    <property type="match status" value="1"/>
</dbReference>
<feature type="transmembrane region" description="Helical" evidence="5">
    <location>
        <begin position="421"/>
        <end position="439"/>
    </location>
</feature>
<dbReference type="Gene3D" id="1.20.1250.20">
    <property type="entry name" value="MFS general substrate transporter like domains"/>
    <property type="match status" value="1"/>
</dbReference>
<dbReference type="InterPro" id="IPR036259">
    <property type="entry name" value="MFS_trans_sf"/>
</dbReference>
<dbReference type="AlphaFoldDB" id="A0A317NMY8"/>
<evidence type="ECO:0000256" key="2">
    <source>
        <dbReference type="ARBA" id="ARBA00022692"/>
    </source>
</evidence>
<gene>
    <name evidence="7" type="ORF">DFR69_10564</name>
</gene>
<evidence type="ECO:0000256" key="5">
    <source>
        <dbReference type="SAM" id="Phobius"/>
    </source>
</evidence>
<dbReference type="InterPro" id="IPR011701">
    <property type="entry name" value="MFS"/>
</dbReference>
<evidence type="ECO:0000313" key="8">
    <source>
        <dbReference type="Proteomes" id="UP000246410"/>
    </source>
</evidence>
<feature type="transmembrane region" description="Helical" evidence="5">
    <location>
        <begin position="345"/>
        <end position="365"/>
    </location>
</feature>
<keyword evidence="2 5" id="KW-0812">Transmembrane</keyword>
<comment type="subcellular location">
    <subcellularLocation>
        <location evidence="1">Cell membrane</location>
        <topology evidence="1">Multi-pass membrane protein</topology>
    </subcellularLocation>
</comment>
<evidence type="ECO:0000256" key="3">
    <source>
        <dbReference type="ARBA" id="ARBA00022989"/>
    </source>
</evidence>
<reference evidence="7 8" key="1">
    <citation type="submission" date="2018-05" db="EMBL/GenBank/DDBJ databases">
        <title>Genomic Encyclopedia of Type Strains, Phase IV (KMG-IV): sequencing the most valuable type-strain genomes for metagenomic binning, comparative biology and taxonomic classification.</title>
        <authorList>
            <person name="Goeker M."/>
        </authorList>
    </citation>
    <scope>NUCLEOTIDE SEQUENCE [LARGE SCALE GENOMIC DNA]</scope>
    <source>
        <strain evidence="7 8">DSM 44717</strain>
    </source>
</reference>
<keyword evidence="4 5" id="KW-0472">Membrane</keyword>
<feature type="transmembrane region" description="Helical" evidence="5">
    <location>
        <begin position="20"/>
        <end position="43"/>
    </location>
</feature>
<evidence type="ECO:0000256" key="1">
    <source>
        <dbReference type="ARBA" id="ARBA00004651"/>
    </source>
</evidence>
<dbReference type="InterPro" id="IPR020846">
    <property type="entry name" value="MFS_dom"/>
</dbReference>
<feature type="domain" description="Major facilitator superfamily (MFS) profile" evidence="6">
    <location>
        <begin position="21"/>
        <end position="474"/>
    </location>
</feature>
<dbReference type="PANTHER" id="PTHR42718">
    <property type="entry name" value="MAJOR FACILITATOR SUPERFAMILY MULTIDRUG TRANSPORTER MFSC"/>
    <property type="match status" value="1"/>
</dbReference>